<sequence>MHGRALIAFFSASPSRRTEKVAHKLADVIGAGLYEIVPAAAYSKDDLNWNDRKSRSSIEMNDPNSRPEIAGELPDLSTYDTIFVGFPIWWYVAPHIINTFLEHYDLTGKTVVPFATSGGSPMGQTTAHLRPSAKGAQMKEGRRFEMGETPMAINSWIAALGI</sequence>
<dbReference type="Gene3D" id="3.40.50.360">
    <property type="match status" value="1"/>
</dbReference>
<dbReference type="Proteomes" id="UP000003175">
    <property type="component" value="Unassembled WGS sequence"/>
</dbReference>
<dbReference type="NCBIfam" id="NF005501">
    <property type="entry name" value="PRK07116.1"/>
    <property type="match status" value="1"/>
</dbReference>
<organism evidence="2 3">
    <name type="scientific">Selenomonas noxia F0398</name>
    <dbReference type="NCBI Taxonomy" id="702437"/>
    <lineage>
        <taxon>Bacteria</taxon>
        <taxon>Bacillati</taxon>
        <taxon>Bacillota</taxon>
        <taxon>Negativicutes</taxon>
        <taxon>Selenomonadales</taxon>
        <taxon>Selenomonadaceae</taxon>
        <taxon>Selenomonas</taxon>
    </lineage>
</organism>
<dbReference type="SUPFAM" id="SSF52218">
    <property type="entry name" value="Flavoproteins"/>
    <property type="match status" value="1"/>
</dbReference>
<reference evidence="2 3" key="1">
    <citation type="submission" date="2011-08" db="EMBL/GenBank/DDBJ databases">
        <title>The Genome Sequence of Selenomonas noxia F0398.</title>
        <authorList>
            <consortium name="The Broad Institute Genome Sequencing Platform"/>
            <person name="Earl A."/>
            <person name="Ward D."/>
            <person name="Feldgarden M."/>
            <person name="Gevers D."/>
            <person name="Izard J."/>
            <person name="Ganesan A."/>
            <person name="Blanton J.M."/>
            <person name="Baranova O.V."/>
            <person name="Tanner A.C."/>
            <person name="Dewhirst F.E."/>
            <person name="Young S.K."/>
            <person name="Zeng Q."/>
            <person name="Gargeya S."/>
            <person name="Fitzgerald M."/>
            <person name="Haas B."/>
            <person name="Abouelleil A."/>
            <person name="Alvarado L."/>
            <person name="Arachchi H.M."/>
            <person name="Berlin A."/>
            <person name="Brown A."/>
            <person name="Chapman S.B."/>
            <person name="Chen Z."/>
            <person name="Dunbar C."/>
            <person name="Freedman E."/>
            <person name="Gearin G."/>
            <person name="Gellesch M."/>
            <person name="Goldberg J."/>
            <person name="Griggs A."/>
            <person name="Gujja S."/>
            <person name="Heiman D."/>
            <person name="Howarth C."/>
            <person name="Larson L."/>
            <person name="Lui A."/>
            <person name="MacDonald P.J.P."/>
            <person name="Montmayeur A."/>
            <person name="Murphy C."/>
            <person name="Neiman D."/>
            <person name="Pearson M."/>
            <person name="Priest M."/>
            <person name="Roberts A."/>
            <person name="Saif S."/>
            <person name="Shea T."/>
            <person name="Shenoy N."/>
            <person name="Sisk P."/>
            <person name="Stolte C."/>
            <person name="Sykes S."/>
            <person name="Wortman J."/>
            <person name="Nusbaum C."/>
            <person name="Birren B."/>
        </authorList>
    </citation>
    <scope>NUCLEOTIDE SEQUENCE [LARGE SCALE GENOMIC DNA]</scope>
    <source>
        <strain evidence="2 3">F0398</strain>
    </source>
</reference>
<protein>
    <recommendedName>
        <fullName evidence="1">Flavodoxin-like domain-containing protein</fullName>
    </recommendedName>
</protein>
<dbReference type="EMBL" id="ADGH01000016">
    <property type="protein sequence ID" value="EHG23845.1"/>
    <property type="molecule type" value="Genomic_DNA"/>
</dbReference>
<accession>A0ABN0DNG2</accession>
<proteinExistence type="predicted"/>
<feature type="domain" description="Flavodoxin-like" evidence="1">
    <location>
        <begin position="5"/>
        <end position="158"/>
    </location>
</feature>
<evidence type="ECO:0000259" key="1">
    <source>
        <dbReference type="Pfam" id="PF12682"/>
    </source>
</evidence>
<dbReference type="Pfam" id="PF12682">
    <property type="entry name" value="Flavodoxin_4"/>
    <property type="match status" value="1"/>
</dbReference>
<name>A0ABN0DNG2_9FIRM</name>
<dbReference type="InterPro" id="IPR008254">
    <property type="entry name" value="Flavodoxin/NO_synth"/>
</dbReference>
<evidence type="ECO:0000313" key="2">
    <source>
        <dbReference type="EMBL" id="EHG23845.1"/>
    </source>
</evidence>
<dbReference type="RefSeq" id="WP_006696745.1">
    <property type="nucleotide sequence ID" value="NZ_JH376860.1"/>
</dbReference>
<dbReference type="PANTHER" id="PTHR39201">
    <property type="entry name" value="EXPORTED PROTEIN-RELATED"/>
    <property type="match status" value="1"/>
</dbReference>
<gene>
    <name evidence="2" type="ORF">HMPREF9432_01519</name>
</gene>
<keyword evidence="3" id="KW-1185">Reference proteome</keyword>
<dbReference type="PANTHER" id="PTHR39201:SF1">
    <property type="entry name" value="FLAVODOXIN-LIKE DOMAIN-CONTAINING PROTEIN"/>
    <property type="match status" value="1"/>
</dbReference>
<dbReference type="InterPro" id="IPR029039">
    <property type="entry name" value="Flavoprotein-like_sf"/>
</dbReference>
<comment type="caution">
    <text evidence="2">The sequence shown here is derived from an EMBL/GenBank/DDBJ whole genome shotgun (WGS) entry which is preliminary data.</text>
</comment>
<evidence type="ECO:0000313" key="3">
    <source>
        <dbReference type="Proteomes" id="UP000003175"/>
    </source>
</evidence>